<dbReference type="PANTHER" id="PTHR46401:SF2">
    <property type="entry name" value="GLYCOSYLTRANSFERASE WBBK-RELATED"/>
    <property type="match status" value="1"/>
</dbReference>
<evidence type="ECO:0000256" key="1">
    <source>
        <dbReference type="ARBA" id="ARBA00022679"/>
    </source>
</evidence>
<dbReference type="Pfam" id="PF00534">
    <property type="entry name" value="Glycos_transf_1"/>
    <property type="match status" value="1"/>
</dbReference>
<feature type="domain" description="Glycosyl transferase family 1" evidence="2">
    <location>
        <begin position="214"/>
        <end position="354"/>
    </location>
</feature>
<dbReference type="RefSeq" id="WP_233460694.1">
    <property type="nucleotide sequence ID" value="NZ_CABJCG010000006.1"/>
</dbReference>
<dbReference type="STRING" id="460384.SAMN05216313_10976"/>
<organism evidence="4 5">
    <name type="scientific">Enterocloster lavalensis</name>
    <dbReference type="NCBI Taxonomy" id="460384"/>
    <lineage>
        <taxon>Bacteria</taxon>
        <taxon>Bacillati</taxon>
        <taxon>Bacillota</taxon>
        <taxon>Clostridia</taxon>
        <taxon>Lachnospirales</taxon>
        <taxon>Lachnospiraceae</taxon>
        <taxon>Enterocloster</taxon>
    </lineage>
</organism>
<dbReference type="InterPro" id="IPR028098">
    <property type="entry name" value="Glyco_trans_4-like_N"/>
</dbReference>
<dbReference type="Pfam" id="PF13439">
    <property type="entry name" value="Glyco_transf_4"/>
    <property type="match status" value="1"/>
</dbReference>
<dbReference type="SUPFAM" id="SSF53756">
    <property type="entry name" value="UDP-Glycosyltransferase/glycogen phosphorylase"/>
    <property type="match status" value="1"/>
</dbReference>
<dbReference type="CDD" id="cd03801">
    <property type="entry name" value="GT4_PimA-like"/>
    <property type="match status" value="1"/>
</dbReference>
<dbReference type="GO" id="GO:0009103">
    <property type="term" value="P:lipopolysaccharide biosynthetic process"/>
    <property type="evidence" value="ECO:0007669"/>
    <property type="project" value="TreeGrafter"/>
</dbReference>
<dbReference type="AlphaFoldDB" id="A0A1I0FNX6"/>
<dbReference type="GO" id="GO:0016757">
    <property type="term" value="F:glycosyltransferase activity"/>
    <property type="evidence" value="ECO:0007669"/>
    <property type="project" value="InterPro"/>
</dbReference>
<gene>
    <name evidence="4" type="ORF">SAMN05216313_10976</name>
</gene>
<dbReference type="Gene3D" id="3.40.50.2000">
    <property type="entry name" value="Glycogen Phosphorylase B"/>
    <property type="match status" value="2"/>
</dbReference>
<evidence type="ECO:0000313" key="4">
    <source>
        <dbReference type="EMBL" id="SET59836.1"/>
    </source>
</evidence>
<dbReference type="EMBL" id="FOIM01000009">
    <property type="protein sequence ID" value="SET59836.1"/>
    <property type="molecule type" value="Genomic_DNA"/>
</dbReference>
<dbReference type="InterPro" id="IPR001296">
    <property type="entry name" value="Glyco_trans_1"/>
</dbReference>
<dbReference type="Proteomes" id="UP000198508">
    <property type="component" value="Unassembled WGS sequence"/>
</dbReference>
<feature type="domain" description="Glycosyltransferase subfamily 4-like N-terminal" evidence="3">
    <location>
        <begin position="28"/>
        <end position="193"/>
    </location>
</feature>
<reference evidence="5" key="1">
    <citation type="submission" date="2016-10" db="EMBL/GenBank/DDBJ databases">
        <authorList>
            <person name="Varghese N."/>
            <person name="Submissions S."/>
        </authorList>
    </citation>
    <scope>NUCLEOTIDE SEQUENCE [LARGE SCALE GENOMIC DNA]</scope>
    <source>
        <strain evidence="5">NLAE-zl-G277</strain>
    </source>
</reference>
<evidence type="ECO:0000259" key="3">
    <source>
        <dbReference type="Pfam" id="PF13439"/>
    </source>
</evidence>
<evidence type="ECO:0000259" key="2">
    <source>
        <dbReference type="Pfam" id="PF00534"/>
    </source>
</evidence>
<sequence>MGGAKSGTGRPVMRIAMLGHKRIPSREGGIEIVVEELAWRMAELGYDVTCYNRRGHHVAGSSFDTGITRGRYRGIRLKTVATLDVRGAAAFTSSVLAALCAAFGPYDIVHFHAEGPCAMMWLPRLTGKRCIATIHGLDWSRSKWNSGFGAMYIKLGERCAVRFADEIIVLSDNVRQYFLREYGRRTEMIPNGVSRPEKLPANEITALYGLLGNDYILFLGRIVPEKGVRLLLEAFGGVKTSKKLVIAGGASDTEEFVRELKQLAETDSRVIFTGFVQGSLLAELYSNAYLYTLPSELEGMPLSLLEAMSYGNCCLVSDISECTEVVEDHAAVCRKGSRESIRERLQYLCDHPEAVEAGRKGTADFICQKYSWDKTVDQTLALYEGTK</sequence>
<protein>
    <submittedName>
        <fullName evidence="4">Glycosyltransferase involved in cell wall bisynthesis</fullName>
    </submittedName>
</protein>
<dbReference type="PANTHER" id="PTHR46401">
    <property type="entry name" value="GLYCOSYLTRANSFERASE WBBK-RELATED"/>
    <property type="match status" value="1"/>
</dbReference>
<keyword evidence="5" id="KW-1185">Reference proteome</keyword>
<name>A0A1I0FNX6_9FIRM</name>
<evidence type="ECO:0000313" key="5">
    <source>
        <dbReference type="Proteomes" id="UP000198508"/>
    </source>
</evidence>
<accession>A0A1I0FNX6</accession>
<proteinExistence type="predicted"/>
<keyword evidence="1 4" id="KW-0808">Transferase</keyword>